<protein>
    <recommendedName>
        <fullName evidence="2">Tudor domain-containing protein</fullName>
    </recommendedName>
</protein>
<dbReference type="InterPro" id="IPR002999">
    <property type="entry name" value="Tudor"/>
</dbReference>
<dbReference type="InterPro" id="IPR035437">
    <property type="entry name" value="SNase_OB-fold_sf"/>
</dbReference>
<feature type="domain" description="Tudor" evidence="2">
    <location>
        <begin position="326"/>
        <end position="385"/>
    </location>
</feature>
<feature type="compositionally biased region" description="Basic and acidic residues" evidence="1">
    <location>
        <begin position="573"/>
        <end position="582"/>
    </location>
</feature>
<evidence type="ECO:0000313" key="4">
    <source>
        <dbReference type="Proteomes" id="UP000295192"/>
    </source>
</evidence>
<keyword evidence="4" id="KW-1185">Reference proteome</keyword>
<dbReference type="PROSITE" id="PS50304">
    <property type="entry name" value="TUDOR"/>
    <property type="match status" value="1"/>
</dbReference>
<dbReference type="Gene3D" id="2.30.30.140">
    <property type="match status" value="1"/>
</dbReference>
<evidence type="ECO:0000313" key="3">
    <source>
        <dbReference type="EMBL" id="TDG43258.1"/>
    </source>
</evidence>
<dbReference type="PANTHER" id="PTHR16442:SF1">
    <property type="entry name" value="RING FINGER PROTEIN 17"/>
    <property type="match status" value="1"/>
</dbReference>
<feature type="region of interest" description="Disordered" evidence="1">
    <location>
        <begin position="99"/>
        <end position="211"/>
    </location>
</feature>
<evidence type="ECO:0000256" key="1">
    <source>
        <dbReference type="SAM" id="MobiDB-lite"/>
    </source>
</evidence>
<dbReference type="GO" id="GO:0005737">
    <property type="term" value="C:cytoplasm"/>
    <property type="evidence" value="ECO:0007669"/>
    <property type="project" value="UniProtKB-ARBA"/>
</dbReference>
<dbReference type="Pfam" id="PF00567">
    <property type="entry name" value="TUDOR"/>
    <property type="match status" value="1"/>
</dbReference>
<name>A0A484B3F6_DRONA</name>
<proteinExistence type="predicted"/>
<dbReference type="EMBL" id="LSRL02000166">
    <property type="protein sequence ID" value="TDG43258.1"/>
    <property type="molecule type" value="Genomic_DNA"/>
</dbReference>
<dbReference type="OMA" id="IKDIDHG"/>
<dbReference type="Proteomes" id="UP000295192">
    <property type="component" value="Unassembled WGS sequence"/>
</dbReference>
<accession>A0A484B3F6</accession>
<dbReference type="OrthoDB" id="10034606at2759"/>
<comment type="caution">
    <text evidence="3">The sequence shown here is derived from an EMBL/GenBank/DDBJ whole genome shotgun (WGS) entry which is preliminary data.</text>
</comment>
<evidence type="ECO:0000259" key="2">
    <source>
        <dbReference type="PROSITE" id="PS50304"/>
    </source>
</evidence>
<gene>
    <name evidence="3" type="ORF">AWZ03_010315</name>
</gene>
<reference evidence="3 4" key="1">
    <citation type="journal article" date="2019" name="J. Hered.">
        <title>An Improved Genome Assembly for Drosophila navojoa, the Basal Species in the mojavensis Cluster.</title>
        <authorList>
            <person name="Vanderlinde T."/>
            <person name="Dupim E.G."/>
            <person name="Nazario-Yepiz N.O."/>
            <person name="Carvalho A.B."/>
        </authorList>
    </citation>
    <scope>NUCLEOTIDE SEQUENCE [LARGE SCALE GENOMIC DNA]</scope>
    <source>
        <strain evidence="3">Navoj_Jal97</strain>
        <tissue evidence="3">Whole organism</tissue>
    </source>
</reference>
<feature type="compositionally biased region" description="Acidic residues" evidence="1">
    <location>
        <begin position="100"/>
        <end position="167"/>
    </location>
</feature>
<dbReference type="Gene3D" id="2.40.50.90">
    <property type="match status" value="1"/>
</dbReference>
<dbReference type="AlphaFoldDB" id="A0A484B3F6"/>
<feature type="region of interest" description="Disordered" evidence="1">
    <location>
        <begin position="553"/>
        <end position="582"/>
    </location>
</feature>
<dbReference type="SUPFAM" id="SSF63748">
    <property type="entry name" value="Tudor/PWWP/MBT"/>
    <property type="match status" value="1"/>
</dbReference>
<feature type="compositionally biased region" description="Basic and acidic residues" evidence="1">
    <location>
        <begin position="553"/>
        <end position="566"/>
    </location>
</feature>
<dbReference type="PANTHER" id="PTHR16442">
    <property type="entry name" value="RING FINGER PROTEIN 17"/>
    <property type="match status" value="1"/>
</dbReference>
<sequence length="582" mass="66908">MTLCAAVLARQLKAADQIYKTVGQDVNTAGTSGQVGTIEVSVMSSSDDASEGSSKDEDENLSANVSFPFPSSAYNRLQAWLSNLDSSTVMPIVMPSETDIQSEETDHELVEAEEELEEVEEEGEEEAEEEGEEEGEEETEEEAEEEGEEGEEESDEENNETDMEEEEPKTPSMTRWPMDSDEEEEMTGDTNPFRANEMGAKPKEEQEDVNNSEKLSAEIQMNNFMHLVESRAAVPSFAVTDEVYNVDKPSQAIGLGTDLSKPQIWNNFKEGDMLKIYVIEAYSPFQFWFHVAEGPYDLNLLNHLTSQLTKFYNPLRRATWQLPKYFLKRGFLCAVYNEFTWRRGRIIREPETTDSAVKVYLLDYGKVLEVCHMDLYFMHIRFAEHPPLLMRGTLTDVFPLDLHWPTATTLKFRELVHNELLHATIKDIDHGDCILFVNIFSGNTTISDILIEAQLAGRSYNYSAESRDENCGRRLRYLRERLPTFDMLETDVFQSTEEFEEQFDSIIYAPTFFHQFEMPNMPNPFRQDLQKALAEWLSKYKCEELSWRKVIDESNEKEKDDKHKCVDQSNNNEAKDSDKPSV</sequence>
<organism evidence="3 4">
    <name type="scientific">Drosophila navojoa</name>
    <name type="common">Fruit fly</name>
    <dbReference type="NCBI Taxonomy" id="7232"/>
    <lineage>
        <taxon>Eukaryota</taxon>
        <taxon>Metazoa</taxon>
        <taxon>Ecdysozoa</taxon>
        <taxon>Arthropoda</taxon>
        <taxon>Hexapoda</taxon>
        <taxon>Insecta</taxon>
        <taxon>Pterygota</taxon>
        <taxon>Neoptera</taxon>
        <taxon>Endopterygota</taxon>
        <taxon>Diptera</taxon>
        <taxon>Brachycera</taxon>
        <taxon>Muscomorpha</taxon>
        <taxon>Ephydroidea</taxon>
        <taxon>Drosophilidae</taxon>
        <taxon>Drosophila</taxon>
    </lineage>
</organism>